<dbReference type="InterPro" id="IPR007656">
    <property type="entry name" value="GTD-bd"/>
</dbReference>
<feature type="compositionally biased region" description="Basic and acidic residues" evidence="12">
    <location>
        <begin position="1597"/>
        <end position="1608"/>
    </location>
</feature>
<keyword evidence="8 11" id="KW-0175">Coiled coil</keyword>
<dbReference type="Pfam" id="PF24930">
    <property type="entry name" value="DUF7750"/>
    <property type="match status" value="1"/>
</dbReference>
<evidence type="ECO:0000256" key="4">
    <source>
        <dbReference type="ARBA" id="ARBA00022741"/>
    </source>
</evidence>
<evidence type="ECO:0000256" key="8">
    <source>
        <dbReference type="ARBA" id="ARBA00023054"/>
    </source>
</evidence>
<dbReference type="InterPro" id="IPR013155">
    <property type="entry name" value="M/V/L/I-tRNA-synth_anticd-bd"/>
</dbReference>
<feature type="transmembrane region" description="Helical" evidence="13">
    <location>
        <begin position="2526"/>
        <end position="2549"/>
    </location>
</feature>
<feature type="coiled-coil region" evidence="11">
    <location>
        <begin position="417"/>
        <end position="522"/>
    </location>
</feature>
<evidence type="ECO:0000256" key="5">
    <source>
        <dbReference type="ARBA" id="ARBA00022840"/>
    </source>
</evidence>
<feature type="compositionally biased region" description="Polar residues" evidence="12">
    <location>
        <begin position="1805"/>
        <end position="1822"/>
    </location>
</feature>
<dbReference type="SUPFAM" id="SSF53474">
    <property type="entry name" value="alpha/beta-Hydrolases"/>
    <property type="match status" value="1"/>
</dbReference>
<feature type="compositionally biased region" description="Polar residues" evidence="12">
    <location>
        <begin position="1940"/>
        <end position="1955"/>
    </location>
</feature>
<dbReference type="Gene3D" id="3.90.740.10">
    <property type="entry name" value="Valyl/Leucyl/Isoleucyl-tRNA synthetase, editing domain"/>
    <property type="match status" value="1"/>
</dbReference>
<evidence type="ECO:0000256" key="3">
    <source>
        <dbReference type="ARBA" id="ARBA00022692"/>
    </source>
</evidence>
<dbReference type="SUPFAM" id="SSF50677">
    <property type="entry name" value="ValRS/IleRS/LeuRS editing domain"/>
    <property type="match status" value="1"/>
</dbReference>
<feature type="compositionally biased region" description="Polar residues" evidence="12">
    <location>
        <begin position="1638"/>
        <end position="1652"/>
    </location>
</feature>
<dbReference type="PANTHER" id="PTHR23160:SF20">
    <property type="entry name" value="OS02G0439200 PROTEIN"/>
    <property type="match status" value="1"/>
</dbReference>
<feature type="region of interest" description="Disordered" evidence="12">
    <location>
        <begin position="347"/>
        <end position="377"/>
    </location>
</feature>
<evidence type="ECO:0000259" key="14">
    <source>
        <dbReference type="PROSITE" id="PS51775"/>
    </source>
</evidence>
<dbReference type="PANTHER" id="PTHR23160">
    <property type="entry name" value="SYNAPTONEMAL COMPLEX PROTEIN-RELATED"/>
    <property type="match status" value="1"/>
</dbReference>
<dbReference type="SUPFAM" id="SSF47323">
    <property type="entry name" value="Anticodon-binding domain of a subclass of class I aminoacyl-tRNA synthetases"/>
    <property type="match status" value="1"/>
</dbReference>
<dbReference type="Pfam" id="PF04576">
    <property type="entry name" value="Zein-binding"/>
    <property type="match status" value="1"/>
</dbReference>
<dbReference type="InterPro" id="IPR029058">
    <property type="entry name" value="AB_hydrolase_fold"/>
</dbReference>
<feature type="compositionally biased region" description="Basic and acidic residues" evidence="12">
    <location>
        <begin position="1783"/>
        <end position="1804"/>
    </location>
</feature>
<feature type="region of interest" description="Disordered" evidence="12">
    <location>
        <begin position="868"/>
        <end position="898"/>
    </location>
</feature>
<feature type="region of interest" description="Disordered" evidence="12">
    <location>
        <begin position="2318"/>
        <end position="2340"/>
    </location>
</feature>
<dbReference type="Pfam" id="PF02517">
    <property type="entry name" value="Rce1-like"/>
    <property type="match status" value="1"/>
</dbReference>
<feature type="transmembrane region" description="Helical" evidence="13">
    <location>
        <begin position="2383"/>
        <end position="2401"/>
    </location>
</feature>
<evidence type="ECO:0000256" key="1">
    <source>
        <dbReference type="ARBA" id="ARBA00004370"/>
    </source>
</evidence>
<feature type="compositionally biased region" description="Basic and acidic residues" evidence="12">
    <location>
        <begin position="1679"/>
        <end position="1690"/>
    </location>
</feature>
<sequence>MFWSGAVVEAFVKLHEKGLIYQGSYMVNWSPNLQTAVSDLEVEYSEEPGFLYHIKYRVAGSPDFLTIATTRPETLFGDVAIAVHPEDDRYAKYVGQTAIVPMTYGRHVPIISDKLDKEETLLSLPLPECWAVSKLHILIDSVTASYEKFFFGDVGRETYEFFWSDFADWYIEASKSRLYGSGGNSDSLVSQAVLLYVFENILKLLHPFMPFVTEDLWQALPYRKEALIVSPWPQNSLPRNVESIKRFENLQALTRAIRNVRAEYSVEPVKRISASVVGSAEVVGYISKEKEVLALLSRLDLNNVHFTNTPPGCVEEVEETERAVLLDDQHGSNNEAFVSEDLSVGVDPILTGNQNEEEEKDQEEKTKEYPETPTSEGSLLHKKLLFLSKNDYAAAEDARDVSIPVSDTDGDDPIRTIERLKETVRSEQEALRGLYAELEEERSASAIAANQTMAMITRLQEEKAKVQMEALQYQRMMEEQAEYDQEALQLLNHLMVKREKEKEELQRELDVCKAKVLQYEKNKTKCEVTDDDDKEDDKCSETDVDLEKITLDCVKHMGMLDESLSEFEEERLVILDQLKVLEDRLLTMQDKESAGEFSNSYEGECYEHEEGLTMASMAKSLLPLLDAAENESEDEYQEQQESVEKSVGCESEKLEIIKQVDSVYERLQVLETDGEFMKNCMSSAKKGDKGTDLLQDILQHLQAEEATLKLDDALKAQKSVEESSEIERFQAVEAAQKKEEELKKELESVKNQHASDSAALLSVRQELEKVNEALVAANEAKSKALSQADDSSKTAEIHVEKVEILSSELTRLKALLDSTREKKEITSSEVVAKLEEEIVVLKRDLEKARGFEAEVKEQEMTIEKLNADLEATKTGESSAQSSSEEWKSKAKELEEQLKEANELERSVMKQLEGSNDKLHDKESEMTHLKEKIVALETTVARQKEDLEESEQRLQELSKIEKEVESLKNELETAEEEKNRALDKEQDTSLNVQRLLEQRKKLLADLAISKEEEEKSKKAMESLASALHEVSSEGREMKERLLSQGDHEYETQIEDLKLVIKATSEKYENMLEEARHEIDVLVSAVEQTNKHFEGSKTEWEMREANLVSYVKKMEEEVASKGKEMNRLDNLLKRTKEEADAAWKKEAQTKESLREVEEEMVYLQESLGEAKAESMKLKENLLDKETEFQSVVHENEDLKAKEDVATKKIEELSKLLEEATLAKKKEEEEEVELSETEKEYDLLPKVVEFSSENGHKSVEEKSPKVKTIDEEEAPEEHISNGNGCAGSPLTTPRLFTAADSDDISTAIRFLTKTRPWTTLMGVGRGYGANMLTKYLAEAGERTPLTAAVCIDNPFDLEEITRTSPYCTSLDQQLTGGLVEILLANKELFQGRAKAFDVGKALSSKSVRDFDKALSMVANGFESLEDFYASCATRDVIGEVKIPVLFIQWLTAVELGLLKGRHPLLKDVDVTVNPSKGLVLSEAKTPEKGITAQKLAQVARGKTVNGYYVDPSRKTLEDSYITPKSSLPFGTELEKNTVVKALQDAVPEDVRGKLTTAVTEIMQSGGSKLKFEKLNLPSLSPGIGKAEEAKKEPLSTTGQKDSHSDPIKKSDGLVSGSDNSAGGIEPEHSSSKASQKDDNGKSQLVNSDQDDSSVLTKKGNDEPGSLGNNESSANEKNSAADVSEKASEAKVDTNKGQPIGTNDITSDDDKVDQGSVITKPQRPEETNKNDEKGAPVANENSSASDSLEKASDAKVDGSNQGQPISADNVISGEDKADQSAVLAQQQRKDETTKNDDDAKQSATDQDKVASTGNDGNGGETTASQSVEKEEIDDQNKETKIMEPVSDQSTPAIQEPNQAKFNVSQAFEALTGMDDSTQVAVNSVFGVLENMITQLDEEKKEGNEENDEKNLKDEKNTEDKNVTDVKNVVDEKTVTEENIRSQSEDQTPYNEEVECQTSSEESHDHETGKGSDNDNSTWVMSKKHLGGDESVIGQHLPKTLPAKNTDSNSSYDGYLGEELSEEQIAKQLDLDTTTALMLDYYPEEGKWKLLDQQPEYLSNLADNAAVSRETHRNVEVHSTSVSNEQNIIEPSYVILDHEQEVELSEMHDAVEDRNDGLHKTKEGCDELEHLIKVIVSDSLNVEVQRRMNSAGMRQFESQLSRDIKRVANAISFAVVYGEPTWTFKTNSKNSNIPAGKVGKLRGNAIIRAISSAVQEAHFLRQVLPVGVVVGSVLAALRKYFDVSTTTDNAERDIVMGRAQKHGNNGAAKNVVPTQTSRKSKQKNSSIGEMVESGLQNISNEPVMVGAVTAALGASAMLVQHEDTQSGGIMSKPSEKESKQKDQSSMVASFAEKAMSIAGPAVPTKESGEVDQERIVTMLADLGQRGGILRLVGKLALLWGGLRGAMSLTDKLIQFLHVDEWPLLKRVVGFVGMVLVLWSPVVIPLLPTLVQSWSTSTPSRVAELASVVGLYIAVFMLVMLWGKRVRKYENPFRQYGLDFKAPAKKQIHAIKTNSRNNPAVNSVQIQEFLKALAGGITVVLLIQSINTILGAAILSRPPYLPHPFDAMKWLKGCAQVLLLVVKGFTAATFVVFVEELLFRSWMPNEIAIDTGYHQSIIITGLVFALFQRYFSLFLQRCAQVLLLVVKGFTAATFVVFVEELLFRSWMPNEIAIDTGYHQSIIITGLVFALFQRSLRSVPGFWLLSLGLAGARERSKGNLIVPIGLRTGIIATSFILHTGGFVTYNTSSPVWIAGTRPLQPFSGLVGFVVSLALALILYPRPSPETKMQKYNLETEAKE</sequence>
<dbReference type="InterPro" id="IPR003675">
    <property type="entry name" value="Rce1/LyrA-like_dom"/>
</dbReference>
<dbReference type="SUPFAM" id="SSF52374">
    <property type="entry name" value="Nucleotidylyl transferase"/>
    <property type="match status" value="1"/>
</dbReference>
<keyword evidence="3 13" id="KW-0812">Transmembrane</keyword>
<dbReference type="PROSITE" id="PS51775">
    <property type="entry name" value="GTD_BINDING"/>
    <property type="match status" value="1"/>
</dbReference>
<dbReference type="GO" id="GO:0007131">
    <property type="term" value="P:reciprocal meiotic recombination"/>
    <property type="evidence" value="ECO:0007669"/>
    <property type="project" value="TreeGrafter"/>
</dbReference>
<keyword evidence="4" id="KW-0547">Nucleotide-binding</keyword>
<evidence type="ECO:0000256" key="9">
    <source>
        <dbReference type="ARBA" id="ARBA00023136"/>
    </source>
</evidence>
<comment type="caution">
    <text evidence="15">The sequence shown here is derived from an EMBL/GenBank/DDBJ whole genome shotgun (WGS) entry which is preliminary data.</text>
</comment>
<feature type="compositionally biased region" description="Basic and acidic residues" evidence="12">
    <location>
        <begin position="1718"/>
        <end position="1730"/>
    </location>
</feature>
<feature type="transmembrane region" description="Helical" evidence="13">
    <location>
        <begin position="2421"/>
        <end position="2444"/>
    </location>
</feature>
<gene>
    <name evidence="15" type="ORF">F2Q70_00006012</name>
</gene>
<dbReference type="GO" id="GO:0080120">
    <property type="term" value="P:CAAX-box protein maturation"/>
    <property type="evidence" value="ECO:0007669"/>
    <property type="project" value="UniProtKB-ARBA"/>
</dbReference>
<feature type="region of interest" description="Disordered" evidence="12">
    <location>
        <begin position="1579"/>
        <end position="1856"/>
    </location>
</feature>
<name>A0A8S9IMF0_BRACR</name>
<feature type="transmembrane region" description="Helical" evidence="13">
    <location>
        <begin position="2607"/>
        <end position="2625"/>
    </location>
</feature>
<feature type="coiled-coil region" evidence="11">
    <location>
        <begin position="1052"/>
        <end position="1237"/>
    </location>
</feature>
<keyword evidence="10" id="KW-0030">Aminoacyl-tRNA synthetase</keyword>
<feature type="region of interest" description="Disordered" evidence="12">
    <location>
        <begin position="1891"/>
        <end position="1977"/>
    </location>
</feature>
<feature type="transmembrane region" description="Helical" evidence="13">
    <location>
        <begin position="2632"/>
        <end position="2651"/>
    </location>
</feature>
<reference evidence="15" key="1">
    <citation type="submission" date="2019-12" db="EMBL/GenBank/DDBJ databases">
        <title>Genome sequencing and annotation of Brassica cretica.</title>
        <authorList>
            <person name="Studholme D.J."/>
            <person name="Sarris P.F."/>
        </authorList>
    </citation>
    <scope>NUCLEOTIDE SEQUENCE</scope>
    <source>
        <strain evidence="15">PFS-102/07</strain>
        <tissue evidence="15">Leaf</tissue>
    </source>
</reference>
<dbReference type="GO" id="GO:0004175">
    <property type="term" value="F:endopeptidase activity"/>
    <property type="evidence" value="ECO:0007669"/>
    <property type="project" value="UniProtKB-ARBA"/>
</dbReference>
<feature type="compositionally biased region" description="Basic and acidic residues" evidence="12">
    <location>
        <begin position="1892"/>
        <end position="1939"/>
    </location>
</feature>
<evidence type="ECO:0000256" key="10">
    <source>
        <dbReference type="ARBA" id="ARBA00023146"/>
    </source>
</evidence>
<feature type="compositionally biased region" description="Basic and acidic residues" evidence="12">
    <location>
        <begin position="2328"/>
        <end position="2337"/>
    </location>
</feature>
<keyword evidence="5" id="KW-0067">ATP-binding</keyword>
<dbReference type="InterPro" id="IPR009008">
    <property type="entry name" value="Val/Leu/Ile-tRNA-synth_edit"/>
</dbReference>
<dbReference type="InterPro" id="IPR009080">
    <property type="entry name" value="tRNAsynth_Ia_anticodon-bd"/>
</dbReference>
<feature type="transmembrane region" description="Helical" evidence="13">
    <location>
        <begin position="2569"/>
        <end position="2587"/>
    </location>
</feature>
<dbReference type="GO" id="GO:0006418">
    <property type="term" value="P:tRNA aminoacylation for protein translation"/>
    <property type="evidence" value="ECO:0007669"/>
    <property type="project" value="InterPro"/>
</dbReference>
<keyword evidence="9 13" id="KW-0472">Membrane</keyword>
<feature type="compositionally biased region" description="Low complexity" evidence="12">
    <location>
        <begin position="1665"/>
        <end position="1677"/>
    </location>
</feature>
<keyword evidence="7 13" id="KW-1133">Transmembrane helix</keyword>
<evidence type="ECO:0000256" key="13">
    <source>
        <dbReference type="SAM" id="Phobius"/>
    </source>
</evidence>
<dbReference type="InterPro" id="IPR014729">
    <property type="entry name" value="Rossmann-like_a/b/a_fold"/>
</dbReference>
<dbReference type="GO" id="GO:0016020">
    <property type="term" value="C:membrane"/>
    <property type="evidence" value="ECO:0007669"/>
    <property type="project" value="UniProtKB-SubCell"/>
</dbReference>
<feature type="transmembrane region" description="Helical" evidence="13">
    <location>
        <begin position="2752"/>
        <end position="2772"/>
    </location>
</feature>
<feature type="compositionally biased region" description="Polar residues" evidence="12">
    <location>
        <begin position="1842"/>
        <end position="1856"/>
    </location>
</feature>
<evidence type="ECO:0000256" key="2">
    <source>
        <dbReference type="ARBA" id="ARBA00022598"/>
    </source>
</evidence>
<organism evidence="15">
    <name type="scientific">Brassica cretica</name>
    <name type="common">Mustard</name>
    <dbReference type="NCBI Taxonomy" id="69181"/>
    <lineage>
        <taxon>Eukaryota</taxon>
        <taxon>Viridiplantae</taxon>
        <taxon>Streptophyta</taxon>
        <taxon>Embryophyta</taxon>
        <taxon>Tracheophyta</taxon>
        <taxon>Spermatophyta</taxon>
        <taxon>Magnoliopsida</taxon>
        <taxon>eudicotyledons</taxon>
        <taxon>Gunneridae</taxon>
        <taxon>Pentapetalae</taxon>
        <taxon>rosids</taxon>
        <taxon>malvids</taxon>
        <taxon>Brassicales</taxon>
        <taxon>Brassicaceae</taxon>
        <taxon>Brassiceae</taxon>
        <taxon>Brassica</taxon>
    </lineage>
</organism>
<accession>A0A8S9IMF0</accession>
<feature type="compositionally biased region" description="Basic and acidic residues" evidence="12">
    <location>
        <begin position="1956"/>
        <end position="1968"/>
    </location>
</feature>
<feature type="transmembrane region" description="Helical" evidence="13">
    <location>
        <begin position="2711"/>
        <end position="2732"/>
    </location>
</feature>
<feature type="compositionally biased region" description="Basic and acidic residues" evidence="12">
    <location>
        <begin position="884"/>
        <end position="898"/>
    </location>
</feature>
<protein>
    <recommendedName>
        <fullName evidence="14">GTD-binding domain-containing protein</fullName>
    </recommendedName>
</protein>
<feature type="compositionally biased region" description="Basic and acidic residues" evidence="12">
    <location>
        <begin position="1743"/>
        <end position="1752"/>
    </location>
</feature>
<dbReference type="Pfam" id="PF08264">
    <property type="entry name" value="Anticodon_1"/>
    <property type="match status" value="1"/>
</dbReference>
<feature type="region of interest" description="Disordered" evidence="12">
    <location>
        <begin position="2257"/>
        <end position="2282"/>
    </location>
</feature>
<evidence type="ECO:0000256" key="11">
    <source>
        <dbReference type="SAM" id="Coils"/>
    </source>
</evidence>
<keyword evidence="2" id="KW-0436">Ligase</keyword>
<feature type="compositionally biased region" description="Basic and acidic residues" evidence="12">
    <location>
        <begin position="1622"/>
        <end position="1637"/>
    </location>
</feature>
<keyword evidence="6" id="KW-0648">Protein biosynthesis</keyword>
<comment type="subcellular location">
    <subcellularLocation>
        <location evidence="1">Membrane</location>
    </subcellularLocation>
</comment>
<dbReference type="EMBL" id="QGKY02001015">
    <property type="protein sequence ID" value="KAF2571048.1"/>
    <property type="molecule type" value="Genomic_DNA"/>
</dbReference>
<evidence type="ECO:0000256" key="6">
    <source>
        <dbReference type="ARBA" id="ARBA00022917"/>
    </source>
</evidence>
<dbReference type="Gene3D" id="3.40.50.620">
    <property type="entry name" value="HUPs"/>
    <property type="match status" value="1"/>
</dbReference>
<dbReference type="InterPro" id="IPR033705">
    <property type="entry name" value="Anticodon_Ia_Val"/>
</dbReference>
<feature type="transmembrane region" description="Helical" evidence="13">
    <location>
        <begin position="2456"/>
        <end position="2477"/>
    </location>
</feature>
<dbReference type="GO" id="GO:0005524">
    <property type="term" value="F:ATP binding"/>
    <property type="evidence" value="ECO:0007669"/>
    <property type="project" value="UniProtKB-KW"/>
</dbReference>
<evidence type="ECO:0000313" key="15">
    <source>
        <dbReference type="EMBL" id="KAF2571048.1"/>
    </source>
</evidence>
<dbReference type="CDD" id="cd07962">
    <property type="entry name" value="Anticodon_Ia_Val"/>
    <property type="match status" value="1"/>
</dbReference>
<dbReference type="GO" id="GO:0080115">
    <property type="term" value="F:myosin XI tail binding"/>
    <property type="evidence" value="ECO:0007669"/>
    <property type="project" value="UniProtKB-ARBA"/>
</dbReference>
<feature type="domain" description="GTD-binding" evidence="14">
    <location>
        <begin position="415"/>
        <end position="513"/>
    </location>
</feature>
<dbReference type="InterPro" id="IPR056652">
    <property type="entry name" value="DUF7750"/>
</dbReference>
<evidence type="ECO:0000256" key="12">
    <source>
        <dbReference type="SAM" id="MobiDB-lite"/>
    </source>
</evidence>
<dbReference type="Gene3D" id="1.10.730.20">
    <property type="match status" value="1"/>
</dbReference>
<proteinExistence type="predicted"/>
<feature type="compositionally biased region" description="Polar residues" evidence="12">
    <location>
        <begin position="2267"/>
        <end position="2282"/>
    </location>
</feature>
<dbReference type="GO" id="GO:0002161">
    <property type="term" value="F:aminoacyl-tRNA deacylase activity"/>
    <property type="evidence" value="ECO:0007669"/>
    <property type="project" value="InterPro"/>
</dbReference>
<evidence type="ECO:0000256" key="7">
    <source>
        <dbReference type="ARBA" id="ARBA00022989"/>
    </source>
</evidence>
<dbReference type="GO" id="GO:0004812">
    <property type="term" value="F:aminoacyl-tRNA ligase activity"/>
    <property type="evidence" value="ECO:0007669"/>
    <property type="project" value="UniProtKB-KW"/>
</dbReference>
<feature type="compositionally biased region" description="Polar residues" evidence="12">
    <location>
        <begin position="1691"/>
        <end position="1701"/>
    </location>
</feature>